<dbReference type="AlphaFoldDB" id="A0A494XH11"/>
<evidence type="ECO:0000313" key="3">
    <source>
        <dbReference type="EMBL" id="RKP50025.1"/>
    </source>
</evidence>
<dbReference type="RefSeq" id="WP_120978709.1">
    <property type="nucleotide sequence ID" value="NZ_RBZM01000008.1"/>
</dbReference>
<proteinExistence type="predicted"/>
<protein>
    <submittedName>
        <fullName evidence="3">Extracellular solute-binding protein</fullName>
    </submittedName>
</protein>
<dbReference type="SUPFAM" id="SSF53850">
    <property type="entry name" value="Periplasmic binding protein-like II"/>
    <property type="match status" value="1"/>
</dbReference>
<dbReference type="GO" id="GO:0030288">
    <property type="term" value="C:outer membrane-bounded periplasmic space"/>
    <property type="evidence" value="ECO:0007669"/>
    <property type="project" value="TreeGrafter"/>
</dbReference>
<keyword evidence="1 2" id="KW-0732">Signal</keyword>
<dbReference type="EMBL" id="RBZM01000008">
    <property type="protein sequence ID" value="RKP50025.1"/>
    <property type="molecule type" value="Genomic_DNA"/>
</dbReference>
<gene>
    <name evidence="3" type="ORF">D7Z26_19610</name>
</gene>
<evidence type="ECO:0000256" key="1">
    <source>
        <dbReference type="ARBA" id="ARBA00022729"/>
    </source>
</evidence>
<name>A0A494XH11_9BACL</name>
<dbReference type="PANTHER" id="PTHR30006:SF2">
    <property type="entry name" value="ABC TRANSPORTER SUBSTRATE-BINDING PROTEIN"/>
    <property type="match status" value="1"/>
</dbReference>
<dbReference type="Proteomes" id="UP000282076">
    <property type="component" value="Unassembled WGS sequence"/>
</dbReference>
<feature type="signal peptide" evidence="2">
    <location>
        <begin position="1"/>
        <end position="24"/>
    </location>
</feature>
<sequence length="368" mass="40054">MIGNRMKKQWAVALILSLFVALVAACGGANDKGNQATGSKELTLSEIEAKAKEEGSVVSVGMPDSWANWKDTWADMKSKYGLAHTDTDMSSAEEIAKFDAEKDKPTSDIGDVGIAFGPVAISKGVTQPYKTSHWDEIPAWAKDADGHWVIGYQGTIAFMTNTKLVPNPPKSWEDLKNGNYKIVVGDVTKAAQAQMAVLAASIALGGDEKNIEPGLAFFEDLAKKGRIANVEATLANIEKGEVQVTLLWDFNALNYSDQLGKDQYTVTIPKEGSVVSGYATIINKFAPHPNAAKLTREYILSDAGQINLAKGYARPIRDSVKLPDDVQAKLLPKEEYANAKPVGDYKAWEETAKSIPEQWQERVLVHIN</sequence>
<dbReference type="PANTHER" id="PTHR30006">
    <property type="entry name" value="THIAMINE-BINDING PERIPLASMIC PROTEIN-RELATED"/>
    <property type="match status" value="1"/>
</dbReference>
<comment type="caution">
    <text evidence="3">The sequence shown here is derived from an EMBL/GenBank/DDBJ whole genome shotgun (WGS) entry which is preliminary data.</text>
</comment>
<evidence type="ECO:0000313" key="4">
    <source>
        <dbReference type="Proteomes" id="UP000282076"/>
    </source>
</evidence>
<dbReference type="GO" id="GO:0030976">
    <property type="term" value="F:thiamine pyrophosphate binding"/>
    <property type="evidence" value="ECO:0007669"/>
    <property type="project" value="TreeGrafter"/>
</dbReference>
<dbReference type="Gene3D" id="3.40.190.10">
    <property type="entry name" value="Periplasmic binding protein-like II"/>
    <property type="match status" value="2"/>
</dbReference>
<dbReference type="OrthoDB" id="366726at2"/>
<dbReference type="Pfam" id="PF13343">
    <property type="entry name" value="SBP_bac_6"/>
    <property type="match status" value="1"/>
</dbReference>
<dbReference type="GO" id="GO:0015888">
    <property type="term" value="P:thiamine transport"/>
    <property type="evidence" value="ECO:0007669"/>
    <property type="project" value="TreeGrafter"/>
</dbReference>
<dbReference type="GO" id="GO:0030975">
    <property type="term" value="F:thiamine binding"/>
    <property type="evidence" value="ECO:0007669"/>
    <property type="project" value="TreeGrafter"/>
</dbReference>
<dbReference type="PROSITE" id="PS51257">
    <property type="entry name" value="PROKAR_LIPOPROTEIN"/>
    <property type="match status" value="1"/>
</dbReference>
<keyword evidence="4" id="KW-1185">Reference proteome</keyword>
<evidence type="ECO:0000256" key="2">
    <source>
        <dbReference type="SAM" id="SignalP"/>
    </source>
</evidence>
<reference evidence="3 4" key="1">
    <citation type="submission" date="2018-10" db="EMBL/GenBank/DDBJ databases">
        <title>Cohnella sp. M2MS4P-1, whole genome shotgun sequence.</title>
        <authorList>
            <person name="Tuo L."/>
        </authorList>
    </citation>
    <scope>NUCLEOTIDE SEQUENCE [LARGE SCALE GENOMIC DNA]</scope>
    <source>
        <strain evidence="3 4">M2MS4P-1</strain>
    </source>
</reference>
<feature type="chain" id="PRO_5039055167" evidence="2">
    <location>
        <begin position="25"/>
        <end position="368"/>
    </location>
</feature>
<accession>A0A494XH11</accession>
<organism evidence="3 4">
    <name type="scientific">Cohnella endophytica</name>
    <dbReference type="NCBI Taxonomy" id="2419778"/>
    <lineage>
        <taxon>Bacteria</taxon>
        <taxon>Bacillati</taxon>
        <taxon>Bacillota</taxon>
        <taxon>Bacilli</taxon>
        <taxon>Bacillales</taxon>
        <taxon>Paenibacillaceae</taxon>
        <taxon>Cohnella</taxon>
    </lineage>
</organism>